<proteinExistence type="predicted"/>
<dbReference type="EMBL" id="CP001798">
    <property type="protein sequence ID" value="ADE16102.1"/>
    <property type="molecule type" value="Genomic_DNA"/>
</dbReference>
<evidence type="ECO:0000313" key="3">
    <source>
        <dbReference type="Proteomes" id="UP000001844"/>
    </source>
</evidence>
<dbReference type="KEGG" id="nhl:Nhal_3048"/>
<keyword evidence="3" id="KW-1185">Reference proteome</keyword>
<dbReference type="eggNOG" id="COG3212">
    <property type="taxonomic scope" value="Bacteria"/>
</dbReference>
<dbReference type="Gene3D" id="3.10.450.40">
    <property type="match status" value="1"/>
</dbReference>
<dbReference type="InterPro" id="IPR025711">
    <property type="entry name" value="PepSY"/>
</dbReference>
<dbReference type="Pfam" id="PF03413">
    <property type="entry name" value="PepSY"/>
    <property type="match status" value="1"/>
</dbReference>
<dbReference type="OrthoDB" id="6975080at2"/>
<sequence length="110" mass="12125">MLSVIGKKINRFWAASAALILLLSGASLKALDLSHDEALRLRQSGAILPFEQILARALEHYPGAQLLESELEREDGLYVYELEILTPTGVVHELEINASNGLLIEDDIDD</sequence>
<dbReference type="AlphaFoldDB" id="D5BZ88"/>
<accession>D5BZ88</accession>
<protein>
    <submittedName>
        <fullName evidence="2">Propeptide PepSY amd peptidase M4</fullName>
    </submittedName>
</protein>
<dbReference type="Proteomes" id="UP000001844">
    <property type="component" value="Chromosome"/>
</dbReference>
<evidence type="ECO:0000313" key="2">
    <source>
        <dbReference type="EMBL" id="ADE16102.1"/>
    </source>
</evidence>
<reference evidence="3" key="1">
    <citation type="submission" date="2010-04" db="EMBL/GenBank/DDBJ databases">
        <title>Complete genome sequence of Nitrosococcus halophilus Nc4, a salt-adapted, aerobic obligate ammonia-oxidizing sulfur purple bacterium.</title>
        <authorList>
            <consortium name="US DOE Joint Genome Institute"/>
            <person name="Campbell M.A."/>
            <person name="Malfatti S.A."/>
            <person name="Chain P.S.G."/>
            <person name="Heidelberg J.F."/>
            <person name="Ward B.B."/>
            <person name="Klotz M.G."/>
        </authorList>
    </citation>
    <scope>NUCLEOTIDE SEQUENCE [LARGE SCALE GENOMIC DNA]</scope>
    <source>
        <strain evidence="3">Nc4</strain>
    </source>
</reference>
<organism evidence="2 3">
    <name type="scientific">Nitrosococcus halophilus (strain Nc4)</name>
    <dbReference type="NCBI Taxonomy" id="472759"/>
    <lineage>
        <taxon>Bacteria</taxon>
        <taxon>Pseudomonadati</taxon>
        <taxon>Pseudomonadota</taxon>
        <taxon>Gammaproteobacteria</taxon>
        <taxon>Chromatiales</taxon>
        <taxon>Chromatiaceae</taxon>
        <taxon>Nitrosococcus</taxon>
    </lineage>
</organism>
<feature type="domain" description="PepSY" evidence="1">
    <location>
        <begin position="48"/>
        <end position="101"/>
    </location>
</feature>
<evidence type="ECO:0000259" key="1">
    <source>
        <dbReference type="Pfam" id="PF03413"/>
    </source>
</evidence>
<dbReference type="RefSeq" id="WP_013033952.1">
    <property type="nucleotide sequence ID" value="NC_013960.1"/>
</dbReference>
<name>D5BZ88_NITHN</name>
<gene>
    <name evidence="2" type="ordered locus">Nhal_3048</name>
</gene>
<dbReference type="STRING" id="472759.Nhal_3048"/>
<dbReference type="HOGENOM" id="CLU_143489_5_0_6"/>